<dbReference type="InterPro" id="IPR029787">
    <property type="entry name" value="Nucleotide_cyclase"/>
</dbReference>
<name>W0E0Y3_MARPU</name>
<evidence type="ECO:0000259" key="5">
    <source>
        <dbReference type="PROSITE" id="PS50887"/>
    </source>
</evidence>
<dbReference type="InterPro" id="IPR043128">
    <property type="entry name" value="Rev_trsase/Diguanyl_cyclase"/>
</dbReference>
<evidence type="ECO:0000313" key="6">
    <source>
        <dbReference type="EMBL" id="AHF04372.1"/>
    </source>
</evidence>
<dbReference type="PANTHER" id="PTHR45138:SF9">
    <property type="entry name" value="DIGUANYLATE CYCLASE DGCM-RELATED"/>
    <property type="match status" value="1"/>
</dbReference>
<keyword evidence="4" id="KW-0175">Coiled coil</keyword>
<sequence>MSRDMLEFNEDLETSADYLRKAIPLMVQRGIPPTPYNYALWYAHVQGLNPELSRELLAEFPVSGSYSAKKSESLFFKYFIKNYLPNNPKAQNLLVSLVAQLARAVARNLAGSQQYGDSLREARQILEQASDPALIQETLSQLLADTRAVEGMHQEFQGELQSARDEVELLKQELARTQQRALVDALTNIPNRRAFDHALLRALQDPEAPTCLLLLDLDHFKQCNDTFGHLMGDRVLQITGQLLAGLRDEQVFVARYGGEEFAIIVEGRLERAVALAEQVRKQVSAIRFRQKPPASGVGTVTTSIGVVEARAHERPEELIERADRALYRAKSAGRDRVEVGETPAAD</sequence>
<dbReference type="Gene3D" id="3.30.70.270">
    <property type="match status" value="1"/>
</dbReference>
<dbReference type="KEGG" id="mpur:MARPU_11365"/>
<dbReference type="SMART" id="SM00267">
    <property type="entry name" value="GGDEF"/>
    <property type="match status" value="1"/>
</dbReference>
<feature type="coiled-coil region" evidence="4">
    <location>
        <begin position="153"/>
        <end position="180"/>
    </location>
</feature>
<organism evidence="6 7">
    <name type="scientific">Marichromatium purpuratum 984</name>
    <dbReference type="NCBI Taxonomy" id="765910"/>
    <lineage>
        <taxon>Bacteria</taxon>
        <taxon>Pseudomonadati</taxon>
        <taxon>Pseudomonadota</taxon>
        <taxon>Gammaproteobacteria</taxon>
        <taxon>Chromatiales</taxon>
        <taxon>Chromatiaceae</taxon>
        <taxon>Marichromatium</taxon>
    </lineage>
</organism>
<dbReference type="Pfam" id="PF00990">
    <property type="entry name" value="GGDEF"/>
    <property type="match status" value="1"/>
</dbReference>
<comment type="catalytic activity">
    <reaction evidence="3">
        <text>2 GTP = 3',3'-c-di-GMP + 2 diphosphate</text>
        <dbReference type="Rhea" id="RHEA:24898"/>
        <dbReference type="ChEBI" id="CHEBI:33019"/>
        <dbReference type="ChEBI" id="CHEBI:37565"/>
        <dbReference type="ChEBI" id="CHEBI:58805"/>
        <dbReference type="EC" id="2.7.7.65"/>
    </reaction>
</comment>
<dbReference type="Proteomes" id="UP000005275">
    <property type="component" value="Chromosome"/>
</dbReference>
<dbReference type="EMBL" id="CP007031">
    <property type="protein sequence ID" value="AHF04372.1"/>
    <property type="molecule type" value="Genomic_DNA"/>
</dbReference>
<keyword evidence="7" id="KW-1185">Reference proteome</keyword>
<dbReference type="EC" id="2.7.7.65" evidence="2"/>
<evidence type="ECO:0000313" key="7">
    <source>
        <dbReference type="Proteomes" id="UP000005275"/>
    </source>
</evidence>
<proteinExistence type="predicted"/>
<dbReference type="OrthoDB" id="9812260at2"/>
<protein>
    <recommendedName>
        <fullName evidence="2">diguanylate cyclase</fullName>
        <ecNumber evidence="2">2.7.7.65</ecNumber>
    </recommendedName>
</protein>
<feature type="domain" description="GGDEF" evidence="5">
    <location>
        <begin position="208"/>
        <end position="342"/>
    </location>
</feature>
<dbReference type="AlphaFoldDB" id="W0E0Y3"/>
<dbReference type="InterPro" id="IPR050469">
    <property type="entry name" value="Diguanylate_Cyclase"/>
</dbReference>
<dbReference type="eggNOG" id="COG3706">
    <property type="taxonomic scope" value="Bacteria"/>
</dbReference>
<comment type="cofactor">
    <cofactor evidence="1">
        <name>Mg(2+)</name>
        <dbReference type="ChEBI" id="CHEBI:18420"/>
    </cofactor>
</comment>
<dbReference type="GO" id="GO:0043709">
    <property type="term" value="P:cell adhesion involved in single-species biofilm formation"/>
    <property type="evidence" value="ECO:0007669"/>
    <property type="project" value="TreeGrafter"/>
</dbReference>
<dbReference type="FunFam" id="3.30.70.270:FF:000001">
    <property type="entry name" value="Diguanylate cyclase domain protein"/>
    <property type="match status" value="1"/>
</dbReference>
<dbReference type="PROSITE" id="PS50887">
    <property type="entry name" value="GGDEF"/>
    <property type="match status" value="1"/>
</dbReference>
<evidence type="ECO:0000256" key="1">
    <source>
        <dbReference type="ARBA" id="ARBA00001946"/>
    </source>
</evidence>
<dbReference type="STRING" id="765910.MARPU_11365"/>
<reference evidence="6 7" key="1">
    <citation type="submission" date="2013-12" db="EMBL/GenBank/DDBJ databases">
        <authorList>
            <consortium name="DOE Joint Genome Institute"/>
            <person name="Bryant D.A."/>
            <person name="Huntemann M."/>
            <person name="Han J."/>
            <person name="Chen A."/>
            <person name="Kyrpides N."/>
            <person name="Mavromatis K."/>
            <person name="Markowitz V."/>
            <person name="Palaniappan K."/>
            <person name="Ivanova N."/>
            <person name="Schaumberg A."/>
            <person name="Pati A."/>
            <person name="Liolios K."/>
            <person name="Nordberg H.P."/>
            <person name="Cantor M.N."/>
            <person name="Hua S.X."/>
            <person name="Woyke T."/>
        </authorList>
    </citation>
    <scope>NUCLEOTIDE SEQUENCE [LARGE SCALE GENOMIC DNA]</scope>
    <source>
        <strain evidence="6 7">984</strain>
    </source>
</reference>
<evidence type="ECO:0000256" key="3">
    <source>
        <dbReference type="ARBA" id="ARBA00034247"/>
    </source>
</evidence>
<dbReference type="SUPFAM" id="SSF55073">
    <property type="entry name" value="Nucleotide cyclase"/>
    <property type="match status" value="1"/>
</dbReference>
<dbReference type="CDD" id="cd01949">
    <property type="entry name" value="GGDEF"/>
    <property type="match status" value="1"/>
</dbReference>
<gene>
    <name evidence="6" type="ORF">MARPU_11365</name>
</gene>
<dbReference type="PANTHER" id="PTHR45138">
    <property type="entry name" value="REGULATORY COMPONENTS OF SENSORY TRANSDUCTION SYSTEM"/>
    <property type="match status" value="1"/>
</dbReference>
<dbReference type="NCBIfam" id="TIGR00254">
    <property type="entry name" value="GGDEF"/>
    <property type="match status" value="1"/>
</dbReference>
<dbReference type="GO" id="GO:0052621">
    <property type="term" value="F:diguanylate cyclase activity"/>
    <property type="evidence" value="ECO:0007669"/>
    <property type="project" value="UniProtKB-EC"/>
</dbReference>
<dbReference type="HOGENOM" id="CLU_000445_11_5_6"/>
<dbReference type="InterPro" id="IPR000160">
    <property type="entry name" value="GGDEF_dom"/>
</dbReference>
<evidence type="ECO:0000256" key="4">
    <source>
        <dbReference type="SAM" id="Coils"/>
    </source>
</evidence>
<accession>W0E0Y3</accession>
<dbReference type="GO" id="GO:0005886">
    <property type="term" value="C:plasma membrane"/>
    <property type="evidence" value="ECO:0007669"/>
    <property type="project" value="TreeGrafter"/>
</dbReference>
<dbReference type="GO" id="GO:1902201">
    <property type="term" value="P:negative regulation of bacterial-type flagellum-dependent cell motility"/>
    <property type="evidence" value="ECO:0007669"/>
    <property type="project" value="TreeGrafter"/>
</dbReference>
<evidence type="ECO:0000256" key="2">
    <source>
        <dbReference type="ARBA" id="ARBA00012528"/>
    </source>
</evidence>